<proteinExistence type="inferred from homology"/>
<gene>
    <name evidence="3" type="ORF">DARMORV10_C07P16900.1</name>
</gene>
<dbReference type="Proteomes" id="UP001295469">
    <property type="component" value="Chromosome C07"/>
</dbReference>
<protein>
    <submittedName>
        <fullName evidence="3">(rape) hypothetical protein</fullName>
    </submittedName>
</protein>
<name>A0A816M1M4_BRANA</name>
<feature type="compositionally biased region" description="Polar residues" evidence="2">
    <location>
        <begin position="79"/>
        <end position="91"/>
    </location>
</feature>
<reference evidence="3" key="1">
    <citation type="submission" date="2021-01" db="EMBL/GenBank/DDBJ databases">
        <authorList>
            <consortium name="Genoscope - CEA"/>
            <person name="William W."/>
        </authorList>
    </citation>
    <scope>NUCLEOTIDE SEQUENCE</scope>
</reference>
<dbReference type="Pfam" id="PF05291">
    <property type="entry name" value="Bystin"/>
    <property type="match status" value="1"/>
</dbReference>
<dbReference type="PANTHER" id="PTHR12821:SF0">
    <property type="entry name" value="BYSTIN"/>
    <property type="match status" value="1"/>
</dbReference>
<feature type="region of interest" description="Disordered" evidence="2">
    <location>
        <begin position="66"/>
        <end position="91"/>
    </location>
</feature>
<evidence type="ECO:0000256" key="2">
    <source>
        <dbReference type="SAM" id="MobiDB-lite"/>
    </source>
</evidence>
<sequence>MPYRVFDALVAHFMRFVDEIRVKFTKNISKLFSRGKNTILRTISLALKNLSLSLYYIVTPEIPRELQGSKNRGEKDDSISPSQQPNQRREV</sequence>
<dbReference type="EMBL" id="HG994371">
    <property type="protein sequence ID" value="CAF1971381.1"/>
    <property type="molecule type" value="Genomic_DNA"/>
</dbReference>
<dbReference type="InterPro" id="IPR007955">
    <property type="entry name" value="Bystin"/>
</dbReference>
<dbReference type="PANTHER" id="PTHR12821">
    <property type="entry name" value="BYSTIN"/>
    <property type="match status" value="1"/>
</dbReference>
<comment type="similarity">
    <text evidence="1">Belongs to the bystin family.</text>
</comment>
<dbReference type="AlphaFoldDB" id="A0A816M1M4"/>
<evidence type="ECO:0000256" key="1">
    <source>
        <dbReference type="ARBA" id="ARBA00007114"/>
    </source>
</evidence>
<evidence type="ECO:0000313" key="3">
    <source>
        <dbReference type="EMBL" id="CAF1971381.1"/>
    </source>
</evidence>
<accession>A0A816M1M4</accession>
<organism evidence="3">
    <name type="scientific">Brassica napus</name>
    <name type="common">Rape</name>
    <dbReference type="NCBI Taxonomy" id="3708"/>
    <lineage>
        <taxon>Eukaryota</taxon>
        <taxon>Viridiplantae</taxon>
        <taxon>Streptophyta</taxon>
        <taxon>Embryophyta</taxon>
        <taxon>Tracheophyta</taxon>
        <taxon>Spermatophyta</taxon>
        <taxon>Magnoliopsida</taxon>
        <taxon>eudicotyledons</taxon>
        <taxon>Gunneridae</taxon>
        <taxon>Pentapetalae</taxon>
        <taxon>rosids</taxon>
        <taxon>malvids</taxon>
        <taxon>Brassicales</taxon>
        <taxon>Brassicaceae</taxon>
        <taxon>Brassiceae</taxon>
        <taxon>Brassica</taxon>
    </lineage>
</organism>